<sequence>MTMFNEITKHYKLQRRVYSPPHHKLNRAQSVQWRQLQTKSYRNLALLHAMYPEIYATAQCKDCKARASLEHILWECQVLNHSNENAASTDSLRARWLAVLLSSVLDDQLWAIQRAEEAARRQDLLADT</sequence>
<accession>A0A6G5A7U0</accession>
<evidence type="ECO:0000313" key="1">
    <source>
        <dbReference type="EMBL" id="NIE46097.1"/>
    </source>
</evidence>
<proteinExistence type="predicted"/>
<dbReference type="VEuPathDB" id="VectorBase:LOC119187227"/>
<organism evidence="1">
    <name type="scientific">Rhipicephalus microplus</name>
    <name type="common">Cattle tick</name>
    <name type="synonym">Boophilus microplus</name>
    <dbReference type="NCBI Taxonomy" id="6941"/>
    <lineage>
        <taxon>Eukaryota</taxon>
        <taxon>Metazoa</taxon>
        <taxon>Ecdysozoa</taxon>
        <taxon>Arthropoda</taxon>
        <taxon>Chelicerata</taxon>
        <taxon>Arachnida</taxon>
        <taxon>Acari</taxon>
        <taxon>Parasitiformes</taxon>
        <taxon>Ixodida</taxon>
        <taxon>Ixodoidea</taxon>
        <taxon>Ixodidae</taxon>
        <taxon>Rhipicephalinae</taxon>
        <taxon>Rhipicephalus</taxon>
        <taxon>Boophilus</taxon>
    </lineage>
</organism>
<protein>
    <submittedName>
        <fullName evidence="1">Putative tick transposon</fullName>
    </submittedName>
</protein>
<dbReference type="OrthoDB" id="6513536at2759"/>
<dbReference type="AlphaFoldDB" id="A0A6G5A7U0"/>
<reference evidence="1" key="1">
    <citation type="submission" date="2020-03" db="EMBL/GenBank/DDBJ databases">
        <title>A transcriptome and proteome of the tick Rhipicephalus microplus shaped by the genetic composition of its hosts and developmental stage.</title>
        <authorList>
            <person name="Garcia G.R."/>
            <person name="Ribeiro J.M.C."/>
            <person name="Maruyama S.R."/>
            <person name="Gardinasse L.G."/>
            <person name="Nelson K."/>
            <person name="Ferreira B.R."/>
            <person name="Andrade T.G."/>
            <person name="Santos I.K.F.M."/>
        </authorList>
    </citation>
    <scope>NUCLEOTIDE SEQUENCE</scope>
    <source>
        <strain evidence="1">NSGR</strain>
        <tissue evidence="1">Salivary glands</tissue>
    </source>
</reference>
<dbReference type="EMBL" id="GIKN01003824">
    <property type="protein sequence ID" value="NIE46097.1"/>
    <property type="molecule type" value="Transcribed_RNA"/>
</dbReference>
<name>A0A6G5A7U0_RHIMP</name>